<dbReference type="Proteomes" id="UP000054770">
    <property type="component" value="Unassembled WGS sequence"/>
</dbReference>
<reference evidence="2" key="1">
    <citation type="submission" date="2016-01" db="EMBL/GenBank/DDBJ databases">
        <authorList>
            <person name="Peeters C."/>
        </authorList>
    </citation>
    <scope>NUCLEOTIDE SEQUENCE [LARGE SCALE GENOMIC DNA]</scope>
    <source>
        <strain evidence="2">LMG 22940</strain>
    </source>
</reference>
<accession>A0A158KW10</accession>
<proteinExistence type="predicted"/>
<name>A0A158KW10_9BURK</name>
<evidence type="ECO:0000259" key="1">
    <source>
        <dbReference type="Pfam" id="PF21781"/>
    </source>
</evidence>
<dbReference type="RefSeq" id="WP_087649310.1">
    <property type="nucleotide sequence ID" value="NZ_FCON02000172.1"/>
</dbReference>
<dbReference type="Pfam" id="PF21781">
    <property type="entry name" value="DUF6876"/>
    <property type="match status" value="1"/>
</dbReference>
<gene>
    <name evidence="2" type="ORF">AWB68_07487</name>
</gene>
<dbReference type="EMBL" id="FCON02000172">
    <property type="protein sequence ID" value="SAL84903.1"/>
    <property type="molecule type" value="Genomic_DNA"/>
</dbReference>
<sequence>MTTKTLTKEDLAQFTGTEQWYRHPLMRKVLFTDGVKYVADTAGAYWLIDLIAFSQVEPAVTAEEFQVWKLAVAADCSAVVTCEDGNSNQVMKQNLEFTDFPLDEISFYFTDNVILLPREY</sequence>
<dbReference type="OrthoDB" id="1255124at2"/>
<evidence type="ECO:0000313" key="3">
    <source>
        <dbReference type="Proteomes" id="UP000054770"/>
    </source>
</evidence>
<feature type="domain" description="DUF6876" evidence="1">
    <location>
        <begin position="6"/>
        <end position="120"/>
    </location>
</feature>
<dbReference type="InterPro" id="IPR049241">
    <property type="entry name" value="DUF6876"/>
</dbReference>
<protein>
    <recommendedName>
        <fullName evidence="1">DUF6876 domain-containing protein</fullName>
    </recommendedName>
</protein>
<comment type="caution">
    <text evidence="2">The sequence shown here is derived from an EMBL/GenBank/DDBJ whole genome shotgun (WGS) entry which is preliminary data.</text>
</comment>
<dbReference type="AlphaFoldDB" id="A0A158KW10"/>
<organism evidence="2 3">
    <name type="scientific">Caballeronia choica</name>
    <dbReference type="NCBI Taxonomy" id="326476"/>
    <lineage>
        <taxon>Bacteria</taxon>
        <taxon>Pseudomonadati</taxon>
        <taxon>Pseudomonadota</taxon>
        <taxon>Betaproteobacteria</taxon>
        <taxon>Burkholderiales</taxon>
        <taxon>Burkholderiaceae</taxon>
        <taxon>Caballeronia</taxon>
    </lineage>
</organism>
<keyword evidence="3" id="KW-1185">Reference proteome</keyword>
<evidence type="ECO:0000313" key="2">
    <source>
        <dbReference type="EMBL" id="SAL84903.1"/>
    </source>
</evidence>